<keyword evidence="1" id="KW-1133">Transmembrane helix</keyword>
<organism evidence="2 3">
    <name type="scientific">Sulfitobacter undariae</name>
    <dbReference type="NCBI Taxonomy" id="1563671"/>
    <lineage>
        <taxon>Bacteria</taxon>
        <taxon>Pseudomonadati</taxon>
        <taxon>Pseudomonadota</taxon>
        <taxon>Alphaproteobacteria</taxon>
        <taxon>Rhodobacterales</taxon>
        <taxon>Roseobacteraceae</taxon>
        <taxon>Sulfitobacter</taxon>
    </lineage>
</organism>
<dbReference type="Proteomes" id="UP000530268">
    <property type="component" value="Unassembled WGS sequence"/>
</dbReference>
<gene>
    <name evidence="2" type="ORF">GGR95_001351</name>
</gene>
<comment type="caution">
    <text evidence="2">The sequence shown here is derived from an EMBL/GenBank/DDBJ whole genome shotgun (WGS) entry which is preliminary data.</text>
</comment>
<accession>A0A7W6E807</accession>
<dbReference type="AlphaFoldDB" id="A0A7W6E807"/>
<evidence type="ECO:0000313" key="2">
    <source>
        <dbReference type="EMBL" id="MBB3993720.1"/>
    </source>
</evidence>
<protein>
    <submittedName>
        <fullName evidence="2">Uncharacterized protein</fullName>
    </submittedName>
</protein>
<keyword evidence="1" id="KW-0472">Membrane</keyword>
<proteinExistence type="predicted"/>
<dbReference type="EMBL" id="JACIEI010000003">
    <property type="protein sequence ID" value="MBB3993720.1"/>
    <property type="molecule type" value="Genomic_DNA"/>
</dbReference>
<keyword evidence="3" id="KW-1185">Reference proteome</keyword>
<sequence length="62" mass="6904">MMELLVGMYGELIATLTLALAAMPLLKNAKILKAALYPVFMTEKKRENAANFWNVTETEASK</sequence>
<evidence type="ECO:0000313" key="3">
    <source>
        <dbReference type="Proteomes" id="UP000530268"/>
    </source>
</evidence>
<keyword evidence="1" id="KW-0812">Transmembrane</keyword>
<evidence type="ECO:0000256" key="1">
    <source>
        <dbReference type="SAM" id="Phobius"/>
    </source>
</evidence>
<name>A0A7W6E807_9RHOB</name>
<feature type="transmembrane region" description="Helical" evidence="1">
    <location>
        <begin position="6"/>
        <end position="26"/>
    </location>
</feature>
<reference evidence="2 3" key="1">
    <citation type="submission" date="2020-08" db="EMBL/GenBank/DDBJ databases">
        <title>Genomic Encyclopedia of Type Strains, Phase IV (KMG-IV): sequencing the most valuable type-strain genomes for metagenomic binning, comparative biology and taxonomic classification.</title>
        <authorList>
            <person name="Goeker M."/>
        </authorList>
    </citation>
    <scope>NUCLEOTIDE SEQUENCE [LARGE SCALE GENOMIC DNA]</scope>
    <source>
        <strain evidence="2 3">DSM 102234</strain>
    </source>
</reference>